<evidence type="ECO:0000256" key="2">
    <source>
        <dbReference type="SAM" id="MobiDB-lite"/>
    </source>
</evidence>
<dbReference type="GO" id="GO:0008168">
    <property type="term" value="F:methyltransferase activity"/>
    <property type="evidence" value="ECO:0007669"/>
    <property type="project" value="TreeGrafter"/>
</dbReference>
<comment type="similarity">
    <text evidence="1">Belongs to the MT-A70-like family.</text>
</comment>
<dbReference type="PANTHER" id="PTHR12829:SF4">
    <property type="entry name" value="N(6)-ADENINE-SPECIFIC METHYLTRANSFERASE METTL4"/>
    <property type="match status" value="1"/>
</dbReference>
<dbReference type="GO" id="GO:0005634">
    <property type="term" value="C:nucleus"/>
    <property type="evidence" value="ECO:0007669"/>
    <property type="project" value="TreeGrafter"/>
</dbReference>
<protein>
    <recommendedName>
        <fullName evidence="5">Methyltransferase-like protein 4</fullName>
    </recommendedName>
</protein>
<dbReference type="EMBL" id="FNXT01000329">
    <property type="protein sequence ID" value="SZX63511.1"/>
    <property type="molecule type" value="Genomic_DNA"/>
</dbReference>
<feature type="compositionally biased region" description="Low complexity" evidence="2">
    <location>
        <begin position="354"/>
        <end position="369"/>
    </location>
</feature>
<name>A0A383VE88_TETOB</name>
<dbReference type="Pfam" id="PF05063">
    <property type="entry name" value="MT-A70"/>
    <property type="match status" value="1"/>
</dbReference>
<feature type="region of interest" description="Disordered" evidence="2">
    <location>
        <begin position="493"/>
        <end position="535"/>
    </location>
</feature>
<evidence type="ECO:0008006" key="5">
    <source>
        <dbReference type="Google" id="ProtNLM"/>
    </source>
</evidence>
<feature type="compositionally biased region" description="Low complexity" evidence="2">
    <location>
        <begin position="64"/>
        <end position="74"/>
    </location>
</feature>
<feature type="region of interest" description="Disordered" evidence="2">
    <location>
        <begin position="47"/>
        <end position="89"/>
    </location>
</feature>
<accession>A0A383VE88</accession>
<sequence length="576" mass="60309">MDALLGSHVSLTLGDSLTVLSPANITNSGYKLHQLTDGQFSLLKPWQTSSAAGSKREQSGLPKQQQQQRQWQQQPALPQEDNDSQQQQQQQQQQVQAILQAHQQLLAAVAAACTGAATVEQPANGAAGAIQQQTAAAASKKVLQEAGLAAEGTPAATDWTVLAGMKHTVKPKLNFQYSDTQGQQRAVHSKLFDAFICNHSSSDVVAAAYDRQVLLPAGCGFCMSDLKAMQPVVEAVQQAGRASLLMVDPPWENASARRSGRYATLTPNHLLYMPVKQLLRQDPGSLVGLWVTNRRRMHRFVVQQLLPAWGLQHAATWLWLKVADSGQAVSPITSLHRHPWEQLWLCRPLGGTTAAGSDAQPQPPAAASLAREERECGAASASASTAVLQPPDMHVLVSVPGLHSRKPHLRHLLLQYVAQSAAAAAPAAAAAAPAAAAAASDGLPGEDGSTAAAAAARGGHAADVAGSCATAAAAAAGSGGMLAAAASEAAAAPAGAGQQPDQQQHAAPPSAAAAVHGNQAAAQQQQQQQQHDGSNPPCQPLCVELFARELFPGWLSWGNECIKFQDMAYWTPKPAL</sequence>
<dbReference type="STRING" id="3088.A0A383VE88"/>
<dbReference type="InterPro" id="IPR007757">
    <property type="entry name" value="MT-A70-like"/>
</dbReference>
<evidence type="ECO:0000256" key="1">
    <source>
        <dbReference type="PROSITE-ProRule" id="PRU00489"/>
    </source>
</evidence>
<keyword evidence="4" id="KW-1185">Reference proteome</keyword>
<dbReference type="PROSITE" id="PS51143">
    <property type="entry name" value="MT_A70"/>
    <property type="match status" value="1"/>
</dbReference>
<evidence type="ECO:0000313" key="4">
    <source>
        <dbReference type="Proteomes" id="UP000256970"/>
    </source>
</evidence>
<feature type="compositionally biased region" description="Low complexity" evidence="2">
    <location>
        <begin position="493"/>
        <end position="530"/>
    </location>
</feature>
<reference evidence="3 4" key="1">
    <citation type="submission" date="2016-10" db="EMBL/GenBank/DDBJ databases">
        <authorList>
            <person name="Cai Z."/>
        </authorList>
    </citation>
    <scope>NUCLEOTIDE SEQUENCE [LARGE SCALE GENOMIC DNA]</scope>
</reference>
<dbReference type="AlphaFoldDB" id="A0A383VE88"/>
<dbReference type="Proteomes" id="UP000256970">
    <property type="component" value="Unassembled WGS sequence"/>
</dbReference>
<dbReference type="PANTHER" id="PTHR12829">
    <property type="entry name" value="N6-ADENOSINE-METHYLTRANSFERASE"/>
    <property type="match status" value="1"/>
</dbReference>
<feature type="region of interest" description="Disordered" evidence="2">
    <location>
        <begin position="354"/>
        <end position="374"/>
    </location>
</feature>
<organism evidence="3 4">
    <name type="scientific">Tetradesmus obliquus</name>
    <name type="common">Green alga</name>
    <name type="synonym">Acutodesmus obliquus</name>
    <dbReference type="NCBI Taxonomy" id="3088"/>
    <lineage>
        <taxon>Eukaryota</taxon>
        <taxon>Viridiplantae</taxon>
        <taxon>Chlorophyta</taxon>
        <taxon>core chlorophytes</taxon>
        <taxon>Chlorophyceae</taxon>
        <taxon>CS clade</taxon>
        <taxon>Sphaeropleales</taxon>
        <taxon>Scenedesmaceae</taxon>
        <taxon>Tetradesmus</taxon>
    </lineage>
</organism>
<evidence type="ECO:0000313" key="3">
    <source>
        <dbReference type="EMBL" id="SZX63511.1"/>
    </source>
</evidence>
<gene>
    <name evidence="3" type="ORF">BQ4739_LOCUS4048</name>
</gene>
<proteinExistence type="inferred from homology"/>